<feature type="chain" id="PRO_5018541721" evidence="9">
    <location>
        <begin position="26"/>
        <end position="235"/>
    </location>
</feature>
<accession>A0A3S4JTD2</accession>
<dbReference type="Proteomes" id="UP000271603">
    <property type="component" value="Chromosome"/>
</dbReference>
<dbReference type="InterPro" id="IPR001829">
    <property type="entry name" value="Pili_assmbl_chaperone_bac"/>
</dbReference>
<dbReference type="Gene3D" id="2.60.40.10">
    <property type="entry name" value="Immunoglobulins"/>
    <property type="match status" value="2"/>
</dbReference>
<dbReference type="PANTHER" id="PTHR30251:SF2">
    <property type="entry name" value="FIMBRIAL CHAPERONE YADV-RELATED"/>
    <property type="match status" value="1"/>
</dbReference>
<dbReference type="InterPro" id="IPR050643">
    <property type="entry name" value="Periplasmic_pilus_chap"/>
</dbReference>
<keyword evidence="3" id="KW-1029">Fimbrium biogenesis</keyword>
<dbReference type="Pfam" id="PF02753">
    <property type="entry name" value="PapD_C"/>
    <property type="match status" value="1"/>
</dbReference>
<protein>
    <submittedName>
        <fullName evidence="12">Chaperone protein focC</fullName>
    </submittedName>
</protein>
<keyword evidence="4 9" id="KW-0732">Signal</keyword>
<dbReference type="AlphaFoldDB" id="A0A3S4JTD2"/>
<dbReference type="InterPro" id="IPR013783">
    <property type="entry name" value="Ig-like_fold"/>
</dbReference>
<keyword evidence="5" id="KW-0574">Periplasm</keyword>
<evidence type="ECO:0000256" key="7">
    <source>
        <dbReference type="ARBA" id="ARBA00023319"/>
    </source>
</evidence>
<reference evidence="12 13" key="1">
    <citation type="submission" date="2018-12" db="EMBL/GenBank/DDBJ databases">
        <authorList>
            <consortium name="Pathogen Informatics"/>
        </authorList>
    </citation>
    <scope>NUCLEOTIDE SEQUENCE [LARGE SCALE GENOMIC DNA]</scope>
    <source>
        <strain evidence="12 13">NCTC9419</strain>
    </source>
</reference>
<comment type="similarity">
    <text evidence="2 8">Belongs to the periplasmic pilus chaperone family.</text>
</comment>
<evidence type="ECO:0000256" key="1">
    <source>
        <dbReference type="ARBA" id="ARBA00004418"/>
    </source>
</evidence>
<evidence type="ECO:0000256" key="2">
    <source>
        <dbReference type="ARBA" id="ARBA00007399"/>
    </source>
</evidence>
<dbReference type="InterPro" id="IPR016147">
    <property type="entry name" value="Pili_assmbl_chaperone_N"/>
</dbReference>
<organism evidence="12 13">
    <name type="scientific">Serratia rubidaea</name>
    <name type="common">Serratia marinorubra</name>
    <dbReference type="NCBI Taxonomy" id="61652"/>
    <lineage>
        <taxon>Bacteria</taxon>
        <taxon>Pseudomonadati</taxon>
        <taxon>Pseudomonadota</taxon>
        <taxon>Gammaproteobacteria</taxon>
        <taxon>Enterobacterales</taxon>
        <taxon>Yersiniaceae</taxon>
        <taxon>Serratia</taxon>
    </lineage>
</organism>
<dbReference type="SUPFAM" id="SSF49584">
    <property type="entry name" value="Periplasmic chaperone C-domain"/>
    <property type="match status" value="1"/>
</dbReference>
<evidence type="ECO:0000259" key="11">
    <source>
        <dbReference type="Pfam" id="PF02753"/>
    </source>
</evidence>
<dbReference type="InterPro" id="IPR018046">
    <property type="entry name" value="Pili_assmbl_chaperone_CS"/>
</dbReference>
<keyword evidence="7" id="KW-0393">Immunoglobulin domain</keyword>
<dbReference type="InterPro" id="IPR036316">
    <property type="entry name" value="Pili_assmbl_chap_C_dom_sf"/>
</dbReference>
<dbReference type="FunFam" id="2.60.40.10:FF:000458">
    <property type="entry name" value="Molecular chaperone FimC"/>
    <property type="match status" value="1"/>
</dbReference>
<evidence type="ECO:0000313" key="12">
    <source>
        <dbReference type="EMBL" id="VEA70067.1"/>
    </source>
</evidence>
<comment type="subcellular location">
    <subcellularLocation>
        <location evidence="1 8">Periplasm</location>
    </subcellularLocation>
</comment>
<dbReference type="PANTHER" id="PTHR30251">
    <property type="entry name" value="PILUS ASSEMBLY CHAPERONE"/>
    <property type="match status" value="1"/>
</dbReference>
<dbReference type="PRINTS" id="PR00969">
    <property type="entry name" value="CHAPERONPILI"/>
</dbReference>
<dbReference type="GO" id="GO:0071555">
    <property type="term" value="P:cell wall organization"/>
    <property type="evidence" value="ECO:0007669"/>
    <property type="project" value="InterPro"/>
</dbReference>
<evidence type="ECO:0000256" key="6">
    <source>
        <dbReference type="ARBA" id="ARBA00023186"/>
    </source>
</evidence>
<evidence type="ECO:0000313" key="13">
    <source>
        <dbReference type="Proteomes" id="UP000271603"/>
    </source>
</evidence>
<feature type="domain" description="Pili assembly chaperone C-terminal" evidence="11">
    <location>
        <begin position="169"/>
        <end position="227"/>
    </location>
</feature>
<evidence type="ECO:0000256" key="8">
    <source>
        <dbReference type="RuleBase" id="RU003918"/>
    </source>
</evidence>
<proteinExistence type="inferred from homology"/>
<evidence type="ECO:0000256" key="3">
    <source>
        <dbReference type="ARBA" id="ARBA00022558"/>
    </source>
</evidence>
<evidence type="ECO:0000256" key="9">
    <source>
        <dbReference type="SAM" id="SignalP"/>
    </source>
</evidence>
<feature type="signal peptide" evidence="9">
    <location>
        <begin position="1"/>
        <end position="25"/>
    </location>
</feature>
<dbReference type="EMBL" id="LR134155">
    <property type="protein sequence ID" value="VEA70067.1"/>
    <property type="molecule type" value="Genomic_DNA"/>
</dbReference>
<dbReference type="Pfam" id="PF00345">
    <property type="entry name" value="PapD_N"/>
    <property type="match status" value="1"/>
</dbReference>
<evidence type="ECO:0000256" key="5">
    <source>
        <dbReference type="ARBA" id="ARBA00022764"/>
    </source>
</evidence>
<gene>
    <name evidence="12" type="primary">focC_2</name>
    <name evidence="12" type="ORF">NCTC9419_01559</name>
</gene>
<keyword evidence="6 8" id="KW-0143">Chaperone</keyword>
<name>A0A3S4JTD2_SERRU</name>
<dbReference type="GO" id="GO:0030288">
    <property type="term" value="C:outer membrane-bounded periplasmic space"/>
    <property type="evidence" value="ECO:0007669"/>
    <property type="project" value="InterPro"/>
</dbReference>
<feature type="domain" description="Pili assembly chaperone N-terminal" evidence="10">
    <location>
        <begin position="26"/>
        <end position="147"/>
    </location>
</feature>
<evidence type="ECO:0000259" key="10">
    <source>
        <dbReference type="Pfam" id="PF00345"/>
    </source>
</evidence>
<dbReference type="SUPFAM" id="SSF49354">
    <property type="entry name" value="PapD-like"/>
    <property type="match status" value="1"/>
</dbReference>
<dbReference type="InterPro" id="IPR016148">
    <property type="entry name" value="Pili_assmbl_chaperone_C"/>
</dbReference>
<evidence type="ECO:0000256" key="4">
    <source>
        <dbReference type="ARBA" id="ARBA00022729"/>
    </source>
</evidence>
<dbReference type="PROSITE" id="PS00635">
    <property type="entry name" value="PILI_CHAPERONE"/>
    <property type="match status" value="1"/>
</dbReference>
<sequence>MKTTLVKGMALTLCALGFWLNGAQAGVIVGGTRVVYDDGKREASLSIRNPDKTPYLIQSWADNDGPDGKQQAGAKPPFVVTPPLFRLEPRGENLLRIIRTGGALPEDRESVFWLNVKSIPSAPQSERNVLQIAVKTRIKLFYRPQGLPRMSEDSYQQVSFQRQGNQLQVSNPSPYFLSFFSLKVNGQTVDTTNVMVPPKGSASYRLPANAAGSQVSWQLINDYGGISKVFASPLK</sequence>
<dbReference type="InterPro" id="IPR008962">
    <property type="entry name" value="PapD-like_sf"/>
</dbReference>